<feature type="compositionally biased region" description="Low complexity" evidence="1">
    <location>
        <begin position="55"/>
        <end position="77"/>
    </location>
</feature>
<feature type="region of interest" description="Disordered" evidence="1">
    <location>
        <begin position="54"/>
        <end position="120"/>
    </location>
</feature>
<evidence type="ECO:0000256" key="1">
    <source>
        <dbReference type="SAM" id="MobiDB-lite"/>
    </source>
</evidence>
<evidence type="ECO:0000313" key="3">
    <source>
        <dbReference type="Proteomes" id="UP001176961"/>
    </source>
</evidence>
<feature type="region of interest" description="Disordered" evidence="1">
    <location>
        <begin position="498"/>
        <end position="519"/>
    </location>
</feature>
<feature type="compositionally biased region" description="Polar residues" evidence="1">
    <location>
        <begin position="267"/>
        <end position="296"/>
    </location>
</feature>
<accession>A0AA36MC30</accession>
<name>A0AA36MC30_CYLNA</name>
<feature type="compositionally biased region" description="Basic and acidic residues" evidence="1">
    <location>
        <begin position="414"/>
        <end position="439"/>
    </location>
</feature>
<dbReference type="AlphaFoldDB" id="A0AA36MC30"/>
<proteinExistence type="predicted"/>
<evidence type="ECO:0000313" key="2">
    <source>
        <dbReference type="EMBL" id="CAJ0607429.1"/>
    </source>
</evidence>
<organism evidence="2 3">
    <name type="scientific">Cylicocyclus nassatus</name>
    <name type="common">Nematode worm</name>
    <dbReference type="NCBI Taxonomy" id="53992"/>
    <lineage>
        <taxon>Eukaryota</taxon>
        <taxon>Metazoa</taxon>
        <taxon>Ecdysozoa</taxon>
        <taxon>Nematoda</taxon>
        <taxon>Chromadorea</taxon>
        <taxon>Rhabditida</taxon>
        <taxon>Rhabditina</taxon>
        <taxon>Rhabditomorpha</taxon>
        <taxon>Strongyloidea</taxon>
        <taxon>Strongylidae</taxon>
        <taxon>Cylicocyclus</taxon>
    </lineage>
</organism>
<dbReference type="Proteomes" id="UP001176961">
    <property type="component" value="Unassembled WGS sequence"/>
</dbReference>
<sequence length="519" mass="58597">MLAEESARPRAAGTALRRRSPVSKKREGPILSPSINDIVTPSRRNEEFATVYFVGSDSGCGSTNSSSTRESTSTSTSKPQQITVTKAIQKTTEDVRRGSRTPSGAHSEGRQTPSFWPCNQPVERRMQPGLSVRDFWEANIAWEEKERGESQRSKHMKPYSFPKWRSTDALSASLVASNSVGVPKDSVIPEKRLQKMRETNQEAAVQKALIHERAEPARPMRKGTSLDSLVIQVDYTPWYDREKIRSSVSRESIANIAEARERFEPNRNLTATRSRQYSGHSTRTTTSEYSSNNGLSHANDRNQHYQTSTNTNYITENGYSAHRRPSVSISTQKYNGSQGQAYSVEEQLFMLYMKQNPDIVSGLGIKFPQSTGRAMEELQSKRVELRFVDGTSPVHSESPRGRFLKKSQMAPASRRNDASVKEHDEGGEHHSDRLSPEKRIGSLIKNEMLQLKEREEELQKSRKALGLPSLEETMELWKQGNTDTLLYRMPAGYTRTNELPQLQRTFQSSELSSTNGSWD</sequence>
<gene>
    <name evidence="2" type="ORF">CYNAS_LOCUS19412</name>
</gene>
<keyword evidence="3" id="KW-1185">Reference proteome</keyword>
<reference evidence="2" key="1">
    <citation type="submission" date="2023-07" db="EMBL/GenBank/DDBJ databases">
        <authorList>
            <consortium name="CYATHOMIX"/>
        </authorList>
    </citation>
    <scope>NUCLEOTIDE SEQUENCE</scope>
    <source>
        <strain evidence="2">N/A</strain>
    </source>
</reference>
<dbReference type="EMBL" id="CATQJL010000316">
    <property type="protein sequence ID" value="CAJ0607429.1"/>
    <property type="molecule type" value="Genomic_DNA"/>
</dbReference>
<comment type="caution">
    <text evidence="2">The sequence shown here is derived from an EMBL/GenBank/DDBJ whole genome shotgun (WGS) entry which is preliminary data.</text>
</comment>
<feature type="region of interest" description="Disordered" evidence="1">
    <location>
        <begin position="1"/>
        <end position="42"/>
    </location>
</feature>
<feature type="region of interest" description="Disordered" evidence="1">
    <location>
        <begin position="264"/>
        <end position="304"/>
    </location>
</feature>
<feature type="compositionally biased region" description="Polar residues" evidence="1">
    <location>
        <begin position="78"/>
        <end position="90"/>
    </location>
</feature>
<feature type="region of interest" description="Disordered" evidence="1">
    <location>
        <begin position="391"/>
        <end position="439"/>
    </location>
</feature>
<protein>
    <submittedName>
        <fullName evidence="2">Uncharacterized protein</fullName>
    </submittedName>
</protein>
<feature type="compositionally biased region" description="Polar residues" evidence="1">
    <location>
        <begin position="100"/>
        <end position="114"/>
    </location>
</feature>